<dbReference type="EMBL" id="LJIJ01000261">
    <property type="protein sequence ID" value="ODM99701.1"/>
    <property type="molecule type" value="Genomic_DNA"/>
</dbReference>
<dbReference type="Gene3D" id="2.60.20.10">
    <property type="entry name" value="Crystallins"/>
    <property type="match status" value="1"/>
</dbReference>
<evidence type="ECO:0000256" key="1">
    <source>
        <dbReference type="SAM" id="Phobius"/>
    </source>
</evidence>
<name>A0A1D2N399_ORCCI</name>
<dbReference type="InterPro" id="IPR011024">
    <property type="entry name" value="G_crystallin-like"/>
</dbReference>
<feature type="chain" id="PRO_5008904968" evidence="2">
    <location>
        <begin position="23"/>
        <end position="235"/>
    </location>
</feature>
<keyword evidence="1" id="KW-0472">Membrane</keyword>
<evidence type="ECO:0000313" key="4">
    <source>
        <dbReference type="Proteomes" id="UP000094527"/>
    </source>
</evidence>
<keyword evidence="2" id="KW-0732">Signal</keyword>
<dbReference type="SUPFAM" id="SSF49695">
    <property type="entry name" value="gamma-Crystallin-like"/>
    <property type="match status" value="1"/>
</dbReference>
<keyword evidence="1" id="KW-1133">Transmembrane helix</keyword>
<dbReference type="AlphaFoldDB" id="A0A1D2N399"/>
<keyword evidence="4" id="KW-1185">Reference proteome</keyword>
<gene>
    <name evidence="3" type="ORF">Ocin01_06971</name>
</gene>
<dbReference type="Proteomes" id="UP000094527">
    <property type="component" value="Unassembled WGS sequence"/>
</dbReference>
<keyword evidence="1" id="KW-0812">Transmembrane</keyword>
<evidence type="ECO:0000313" key="3">
    <source>
        <dbReference type="EMBL" id="ODM99701.1"/>
    </source>
</evidence>
<sequence length="235" mass="25978">MSSKISILITAIVVGLAVYTTAQKLQSIRFFVSPTCVQATSGFPYHNYSASRNITSDVTGTGLQSYCVVRGAWRVEHSYLLHETDFNISLGDSCTTCYRARIGFRYGNIRFLGGQDLAVPAFSLYSDRNFAGKETLISGNEYSFEQTTSFMSYAFNSYSNWTWQTFQQPRYRGNSTCIRPNVVDDVTLVSLTTFNIGSLRLGCRNSANSPKSQTVGLTIAFVSAAIMVPFVGIIL</sequence>
<accession>A0A1D2N399</accession>
<comment type="caution">
    <text evidence="3">The sequence shown here is derived from an EMBL/GenBank/DDBJ whole genome shotgun (WGS) entry which is preliminary data.</text>
</comment>
<reference evidence="3 4" key="1">
    <citation type="journal article" date="2016" name="Genome Biol. Evol.">
        <title>Gene Family Evolution Reflects Adaptation to Soil Environmental Stressors in the Genome of the Collembolan Orchesella cincta.</title>
        <authorList>
            <person name="Faddeeva-Vakhrusheva A."/>
            <person name="Derks M.F."/>
            <person name="Anvar S.Y."/>
            <person name="Agamennone V."/>
            <person name="Suring W."/>
            <person name="Smit S."/>
            <person name="van Straalen N.M."/>
            <person name="Roelofs D."/>
        </authorList>
    </citation>
    <scope>NUCLEOTIDE SEQUENCE [LARGE SCALE GENOMIC DNA]</scope>
    <source>
        <tissue evidence="3">Mixed pool</tissue>
    </source>
</reference>
<proteinExistence type="predicted"/>
<feature type="transmembrane region" description="Helical" evidence="1">
    <location>
        <begin position="215"/>
        <end position="234"/>
    </location>
</feature>
<protein>
    <submittedName>
        <fullName evidence="3">Uncharacterized protein</fullName>
    </submittedName>
</protein>
<feature type="signal peptide" evidence="2">
    <location>
        <begin position="1"/>
        <end position="22"/>
    </location>
</feature>
<organism evidence="3 4">
    <name type="scientific">Orchesella cincta</name>
    <name type="common">Springtail</name>
    <name type="synonym">Podura cincta</name>
    <dbReference type="NCBI Taxonomy" id="48709"/>
    <lineage>
        <taxon>Eukaryota</taxon>
        <taxon>Metazoa</taxon>
        <taxon>Ecdysozoa</taxon>
        <taxon>Arthropoda</taxon>
        <taxon>Hexapoda</taxon>
        <taxon>Collembola</taxon>
        <taxon>Entomobryomorpha</taxon>
        <taxon>Entomobryoidea</taxon>
        <taxon>Orchesellidae</taxon>
        <taxon>Orchesellinae</taxon>
        <taxon>Orchesella</taxon>
    </lineage>
</organism>
<evidence type="ECO:0000256" key="2">
    <source>
        <dbReference type="SAM" id="SignalP"/>
    </source>
</evidence>